<reference evidence="8" key="1">
    <citation type="submission" date="2016-01" db="EMBL/GenBank/DDBJ databases">
        <authorList>
            <person name="Peeters C."/>
        </authorList>
    </citation>
    <scope>NUCLEOTIDE SEQUENCE [LARGE SCALE GENOMIC DNA]</scope>
    <source>
        <strain evidence="8">LMG 22934</strain>
    </source>
</reference>
<dbReference type="NCBIfam" id="TIGR01217">
    <property type="entry name" value="ac_ac_CoA_syn"/>
    <property type="match status" value="1"/>
</dbReference>
<dbReference type="Gene3D" id="1.10.1200.10">
    <property type="entry name" value="ACP-like"/>
    <property type="match status" value="1"/>
</dbReference>
<organism evidence="8 9">
    <name type="scientific">Caballeronia humi</name>
    <dbReference type="NCBI Taxonomy" id="326474"/>
    <lineage>
        <taxon>Bacteria</taxon>
        <taxon>Pseudomonadati</taxon>
        <taxon>Pseudomonadota</taxon>
        <taxon>Betaproteobacteria</taxon>
        <taxon>Burkholderiales</taxon>
        <taxon>Burkholderiaceae</taxon>
        <taxon>Caballeronia</taxon>
    </lineage>
</organism>
<dbReference type="InterPro" id="IPR029058">
    <property type="entry name" value="AB_hydrolase_fold"/>
</dbReference>
<dbReference type="InterPro" id="IPR020806">
    <property type="entry name" value="PKS_PP-bd"/>
</dbReference>
<name>A0A158J3C2_9BURK</name>
<dbReference type="RefSeq" id="WP_087670402.1">
    <property type="nucleotide sequence ID" value="NZ_FCNW02000053.1"/>
</dbReference>
<dbReference type="SMART" id="SM00823">
    <property type="entry name" value="PKS_PP"/>
    <property type="match status" value="1"/>
</dbReference>
<dbReference type="InterPro" id="IPR001031">
    <property type="entry name" value="Thioesterase"/>
</dbReference>
<dbReference type="PANTHER" id="PTHR42921">
    <property type="entry name" value="ACETOACETYL-COA SYNTHETASE"/>
    <property type="match status" value="1"/>
</dbReference>
<dbReference type="STRING" id="326474.AWB65_05789"/>
<dbReference type="OrthoDB" id="9766486at2"/>
<dbReference type="SUPFAM" id="SSF56801">
    <property type="entry name" value="Acetyl-CoA synthetase-like"/>
    <property type="match status" value="1"/>
</dbReference>
<dbReference type="PROSITE" id="PS00012">
    <property type="entry name" value="PHOSPHOPANTETHEINE"/>
    <property type="match status" value="1"/>
</dbReference>
<dbReference type="PANTHER" id="PTHR42921:SF1">
    <property type="entry name" value="ACETOACETYL-COA SYNTHETASE"/>
    <property type="match status" value="1"/>
</dbReference>
<evidence type="ECO:0000256" key="5">
    <source>
        <dbReference type="ARBA" id="ARBA00022741"/>
    </source>
</evidence>
<dbReference type="GO" id="GO:0031177">
    <property type="term" value="F:phosphopantetheine binding"/>
    <property type="evidence" value="ECO:0007669"/>
    <property type="project" value="InterPro"/>
</dbReference>
<dbReference type="EMBL" id="FCNW02000053">
    <property type="protein sequence ID" value="SAL62800.1"/>
    <property type="molecule type" value="Genomic_DNA"/>
</dbReference>
<comment type="caution">
    <text evidence="8">The sequence shown here is derived from an EMBL/GenBank/DDBJ whole genome shotgun (WGS) entry which is preliminary data.</text>
</comment>
<evidence type="ECO:0000256" key="1">
    <source>
        <dbReference type="ARBA" id="ARBA00006432"/>
    </source>
</evidence>
<dbReference type="Gene3D" id="3.40.50.12780">
    <property type="entry name" value="N-terminal domain of ligase-like"/>
    <property type="match status" value="1"/>
</dbReference>
<keyword evidence="4" id="KW-0436">Ligase</keyword>
<dbReference type="GO" id="GO:0030729">
    <property type="term" value="F:acetoacetate-CoA ligase activity"/>
    <property type="evidence" value="ECO:0007669"/>
    <property type="project" value="InterPro"/>
</dbReference>
<evidence type="ECO:0000256" key="3">
    <source>
        <dbReference type="ARBA" id="ARBA00022553"/>
    </source>
</evidence>
<dbReference type="Gene3D" id="3.30.300.30">
    <property type="match status" value="1"/>
</dbReference>
<dbReference type="SMART" id="SM00824">
    <property type="entry name" value="PKS_TE"/>
    <property type="match status" value="1"/>
</dbReference>
<dbReference type="Pfam" id="PF00975">
    <property type="entry name" value="Thioesterase"/>
    <property type="match status" value="1"/>
</dbReference>
<dbReference type="Gene3D" id="3.40.50.1820">
    <property type="entry name" value="alpha/beta hydrolase"/>
    <property type="match status" value="1"/>
</dbReference>
<keyword evidence="5" id="KW-0547">Nucleotide-binding</keyword>
<dbReference type="SUPFAM" id="SSF53474">
    <property type="entry name" value="alpha/beta-Hydrolases"/>
    <property type="match status" value="1"/>
</dbReference>
<dbReference type="InterPro" id="IPR036736">
    <property type="entry name" value="ACP-like_sf"/>
</dbReference>
<dbReference type="InterPro" id="IPR020845">
    <property type="entry name" value="AMP-binding_CS"/>
</dbReference>
<gene>
    <name evidence="8" type="ORF">AWB65_05789</name>
</gene>
<dbReference type="Pfam" id="PF00501">
    <property type="entry name" value="AMP-binding"/>
    <property type="match status" value="1"/>
</dbReference>
<dbReference type="AlphaFoldDB" id="A0A158J3C2"/>
<dbReference type="InterPro" id="IPR000873">
    <property type="entry name" value="AMP-dep_synth/lig_dom"/>
</dbReference>
<evidence type="ECO:0000256" key="6">
    <source>
        <dbReference type="ARBA" id="ARBA00022840"/>
    </source>
</evidence>
<comment type="similarity">
    <text evidence="1">Belongs to the ATP-dependent AMP-binding enzyme family.</text>
</comment>
<proteinExistence type="inferred from homology"/>
<dbReference type="InterPro" id="IPR020802">
    <property type="entry name" value="TesA-like"/>
</dbReference>
<dbReference type="InterPro" id="IPR006162">
    <property type="entry name" value="Ppantetheine_attach_site"/>
</dbReference>
<dbReference type="NCBIfam" id="NF002937">
    <property type="entry name" value="PRK03584.1"/>
    <property type="match status" value="1"/>
</dbReference>
<dbReference type="Proteomes" id="UP000054977">
    <property type="component" value="Unassembled WGS sequence"/>
</dbReference>
<evidence type="ECO:0000313" key="8">
    <source>
        <dbReference type="EMBL" id="SAL62800.1"/>
    </source>
</evidence>
<sequence length="1021" mass="112032">MNRENIFGGSVRMYAREPLFQNLPERVAQTRMSRFTAALEASSGERFGDYPALHAYTTREFRRFWPFFLQWTEGMEWSGRPEPACVGDECETARFFPNVELNYAQSLLGRKIAPDEAPALTARYADGRRESITRGDLRDRVARLAQSLSELGLRPGDRVVAMMRNDAQAIITALAVTALGATLSTAAPETGVQAILDRFAPIEPRMLFAHTTQRSFDTAGSIAAHVAAVAGALPTLTDLVCLDETPLPSTVSQPQHSLRDLIVKGDAGQFEWRHFPFNHPLFIMFSSGTTGKPKCIMHGAGGTLLEHLKEHQLHSDLGPGDKLYFHTSCSWMMWNWQLSVLASGVEIVTYDGPVTEVDTLWRLVADERVTVFGTSPAYLKMSEDAGLEPAKQFALDALRAMMSTGAVLYDTQFEWVNQHVKPLQLQSISGGTDIIGCFVLGNPNLPVHAGEAQCKSLGLDVQAWDQGVSTFMTGELVCVNPFPSRPLGFFGDADGSRFHAAYFKANPGVWTHGDIIEFSGQGSARLHGRSDGVLNVRGINVSPGEIYRILSDIAEIHQAMVVAQAPDETSVIGQRVVLLLVLRQDARMSAALASRVRRELMRQGSAALVPDVIAEVEALPFTHNGKASEAAARDAVNGLPVRNLLSLANPGCVEKISAHPALARKRRELPEPGESTGQTETYLRALWEQLFSFSPIGLDDNFFELGGHSLLAAQMLAEVKRATGRTLPLATLIIAPTVARLAAVIVEDVVQGARPNLVPMRAGRGRPVFMVHSITGSVMECLTLAGTLQSERPVYGLQACGLDGDQEPQRCVVSMARVYVEQMRAVQPSGPYALVGYSFGGLVAFEIAQQLIAAGKKIELLCLLDTYVNERYLPLPAWMRFQSQVMAERVRTFRELSARERLDYVKERLSGAADRIRIRLGKMACKPASDTQGLPPVLRQVRESMRVAMATYRPRRYLGSPIVYVRASIKEDGQGDPLPVWQRVARLGLMVKNVDGKHTDLVVEPNLATVADTLARRLTDA</sequence>
<feature type="domain" description="Carrier" evidence="7">
    <location>
        <begin position="674"/>
        <end position="749"/>
    </location>
</feature>
<keyword evidence="3" id="KW-0597">Phosphoprotein</keyword>
<dbReference type="InterPro" id="IPR005914">
    <property type="entry name" value="Acac_CoA_synth"/>
</dbReference>
<keyword evidence="6" id="KW-0067">ATP-binding</keyword>
<dbReference type="GO" id="GO:0005524">
    <property type="term" value="F:ATP binding"/>
    <property type="evidence" value="ECO:0007669"/>
    <property type="project" value="UniProtKB-KW"/>
</dbReference>
<accession>A0A158J3C2</accession>
<dbReference type="Pfam" id="PF00550">
    <property type="entry name" value="PP-binding"/>
    <property type="match status" value="1"/>
</dbReference>
<dbReference type="PROSITE" id="PS50075">
    <property type="entry name" value="CARRIER"/>
    <property type="match status" value="1"/>
</dbReference>
<dbReference type="InterPro" id="IPR042099">
    <property type="entry name" value="ANL_N_sf"/>
</dbReference>
<dbReference type="InterPro" id="IPR009081">
    <property type="entry name" value="PP-bd_ACP"/>
</dbReference>
<evidence type="ECO:0000313" key="9">
    <source>
        <dbReference type="Proteomes" id="UP000054977"/>
    </source>
</evidence>
<dbReference type="GO" id="GO:0006629">
    <property type="term" value="P:lipid metabolic process"/>
    <property type="evidence" value="ECO:0007669"/>
    <property type="project" value="InterPro"/>
</dbReference>
<keyword evidence="2" id="KW-0596">Phosphopantetheine</keyword>
<protein>
    <submittedName>
        <fullName evidence="8">Acetoacetyl-CoA synthetase</fullName>
    </submittedName>
</protein>
<evidence type="ECO:0000256" key="4">
    <source>
        <dbReference type="ARBA" id="ARBA00022598"/>
    </source>
</evidence>
<evidence type="ECO:0000256" key="2">
    <source>
        <dbReference type="ARBA" id="ARBA00022450"/>
    </source>
</evidence>
<dbReference type="SUPFAM" id="SSF47336">
    <property type="entry name" value="ACP-like"/>
    <property type="match status" value="1"/>
</dbReference>
<dbReference type="InterPro" id="IPR045851">
    <property type="entry name" value="AMP-bd_C_sf"/>
</dbReference>
<evidence type="ECO:0000259" key="7">
    <source>
        <dbReference type="PROSITE" id="PS50075"/>
    </source>
</evidence>
<dbReference type="PROSITE" id="PS00455">
    <property type="entry name" value="AMP_BINDING"/>
    <property type="match status" value="1"/>
</dbReference>
<keyword evidence="9" id="KW-1185">Reference proteome</keyword>